<evidence type="ECO:0000256" key="1">
    <source>
        <dbReference type="SAM" id="MobiDB-lite"/>
    </source>
</evidence>
<feature type="transmembrane region" description="Helical" evidence="2">
    <location>
        <begin position="55"/>
        <end position="75"/>
    </location>
</feature>
<proteinExistence type="predicted"/>
<keyword evidence="2" id="KW-0812">Transmembrane</keyword>
<gene>
    <name evidence="3" type="ORF">GCM10022268_08360</name>
</gene>
<feature type="region of interest" description="Disordered" evidence="1">
    <location>
        <begin position="121"/>
        <end position="144"/>
    </location>
</feature>
<keyword evidence="2" id="KW-0472">Membrane</keyword>
<evidence type="ECO:0000313" key="4">
    <source>
        <dbReference type="Proteomes" id="UP001500523"/>
    </source>
</evidence>
<dbReference type="Proteomes" id="UP001500523">
    <property type="component" value="Unassembled WGS sequence"/>
</dbReference>
<accession>A0ABP7D9N8</accession>
<feature type="transmembrane region" description="Helical" evidence="2">
    <location>
        <begin position="12"/>
        <end position="35"/>
    </location>
</feature>
<sequence>MTRPARARYISWLPAAGAVAGAGGGAMGVVAMSPASLDDTIRIVGLAGLPDGTTLAIAAAVIVGAVCWAVLYLLWGRGGVFNPARRGRPVVPPRRLVHQPAAQPRPRAQWPIAAVDIPAPTPRARPLPADLNQPLSAFDPNSIPSVSFESIRRRGLRPKS</sequence>
<dbReference type="EMBL" id="BAABBF010000002">
    <property type="protein sequence ID" value="GAA3700668.1"/>
    <property type="molecule type" value="Genomic_DNA"/>
</dbReference>
<comment type="caution">
    <text evidence="3">The sequence shown here is derived from an EMBL/GenBank/DDBJ whole genome shotgun (WGS) entry which is preliminary data.</text>
</comment>
<organism evidence="3 4">
    <name type="scientific">Sphingomonas cynarae</name>
    <dbReference type="NCBI Taxonomy" id="930197"/>
    <lineage>
        <taxon>Bacteria</taxon>
        <taxon>Pseudomonadati</taxon>
        <taxon>Pseudomonadota</taxon>
        <taxon>Alphaproteobacteria</taxon>
        <taxon>Sphingomonadales</taxon>
        <taxon>Sphingomonadaceae</taxon>
        <taxon>Sphingomonas</taxon>
    </lineage>
</organism>
<name>A0ABP7D9N8_9SPHN</name>
<reference evidence="4" key="1">
    <citation type="journal article" date="2019" name="Int. J. Syst. Evol. Microbiol.">
        <title>The Global Catalogue of Microorganisms (GCM) 10K type strain sequencing project: providing services to taxonomists for standard genome sequencing and annotation.</title>
        <authorList>
            <consortium name="The Broad Institute Genomics Platform"/>
            <consortium name="The Broad Institute Genome Sequencing Center for Infectious Disease"/>
            <person name="Wu L."/>
            <person name="Ma J."/>
        </authorList>
    </citation>
    <scope>NUCLEOTIDE SEQUENCE [LARGE SCALE GENOMIC DNA]</scope>
    <source>
        <strain evidence="4">JCM 17498</strain>
    </source>
</reference>
<protein>
    <submittedName>
        <fullName evidence="3">Uncharacterized protein</fullName>
    </submittedName>
</protein>
<dbReference type="RefSeq" id="WP_344692135.1">
    <property type="nucleotide sequence ID" value="NZ_BAABBF010000002.1"/>
</dbReference>
<keyword evidence="4" id="KW-1185">Reference proteome</keyword>
<evidence type="ECO:0000256" key="2">
    <source>
        <dbReference type="SAM" id="Phobius"/>
    </source>
</evidence>
<evidence type="ECO:0000313" key="3">
    <source>
        <dbReference type="EMBL" id="GAA3700668.1"/>
    </source>
</evidence>
<keyword evidence="2" id="KW-1133">Transmembrane helix</keyword>